<dbReference type="Pfam" id="PF00534">
    <property type="entry name" value="Glycos_transf_1"/>
    <property type="match status" value="1"/>
</dbReference>
<dbReference type="PANTHER" id="PTHR45947">
    <property type="entry name" value="SULFOQUINOVOSYL TRANSFERASE SQD2"/>
    <property type="match status" value="1"/>
</dbReference>
<accession>A0A9Q6ELA2</accession>
<dbReference type="CDD" id="cd03825">
    <property type="entry name" value="GT4_WcaC-like"/>
    <property type="match status" value="1"/>
</dbReference>
<dbReference type="InterPro" id="IPR001296">
    <property type="entry name" value="Glyco_trans_1"/>
</dbReference>
<proteinExistence type="predicted"/>
<dbReference type="Gene3D" id="3.40.50.2000">
    <property type="entry name" value="Glycogen Phosphorylase B"/>
    <property type="match status" value="2"/>
</dbReference>
<comment type="caution">
    <text evidence="3">The sequence shown here is derived from an EMBL/GenBank/DDBJ whole genome shotgun (WGS) entry which is preliminary data.</text>
</comment>
<dbReference type="AlphaFoldDB" id="A0A9Q6ELA2"/>
<gene>
    <name evidence="3" type="ORF">VF08_15535</name>
</gene>
<dbReference type="PANTHER" id="PTHR45947:SF3">
    <property type="entry name" value="SULFOQUINOVOSYL TRANSFERASE SQD2"/>
    <property type="match status" value="1"/>
</dbReference>
<evidence type="ECO:0000313" key="4">
    <source>
        <dbReference type="Proteomes" id="UP000222310"/>
    </source>
</evidence>
<dbReference type="Proteomes" id="UP000222310">
    <property type="component" value="Unassembled WGS sequence"/>
</dbReference>
<protein>
    <submittedName>
        <fullName evidence="3">Glycosyl transferase</fullName>
    </submittedName>
</protein>
<evidence type="ECO:0000259" key="1">
    <source>
        <dbReference type="Pfam" id="PF00534"/>
    </source>
</evidence>
<dbReference type="RefSeq" id="WP_099071262.1">
    <property type="nucleotide sequence ID" value="NZ_LAHD01000039.1"/>
</dbReference>
<organism evidence="3 4">
    <name type="scientific">Nostoc linckia z8</name>
    <dbReference type="NCBI Taxonomy" id="1628746"/>
    <lineage>
        <taxon>Bacteria</taxon>
        <taxon>Bacillati</taxon>
        <taxon>Cyanobacteriota</taxon>
        <taxon>Cyanophyceae</taxon>
        <taxon>Nostocales</taxon>
        <taxon>Nostocaceae</taxon>
        <taxon>Nostoc</taxon>
    </lineage>
</organism>
<dbReference type="Pfam" id="PF13439">
    <property type="entry name" value="Glyco_transf_4"/>
    <property type="match status" value="1"/>
</dbReference>
<dbReference type="GeneID" id="57095650"/>
<dbReference type="EMBL" id="LAHD01000039">
    <property type="protein sequence ID" value="PHK03378.1"/>
    <property type="molecule type" value="Genomic_DNA"/>
</dbReference>
<name>A0A9Q6ELA2_NOSLI</name>
<dbReference type="InterPro" id="IPR028098">
    <property type="entry name" value="Glyco_trans_4-like_N"/>
</dbReference>
<feature type="domain" description="Glycosyl transferase family 1" evidence="1">
    <location>
        <begin position="223"/>
        <end position="390"/>
    </location>
</feature>
<reference evidence="3 4" key="1">
    <citation type="submission" date="2015-02" db="EMBL/GenBank/DDBJ databases">
        <title>Nostoc linckia genome annotation.</title>
        <authorList>
            <person name="Zhou Z."/>
        </authorList>
    </citation>
    <scope>NUCLEOTIDE SEQUENCE [LARGE SCALE GENOMIC DNA]</scope>
    <source>
        <strain evidence="4">z8</strain>
    </source>
</reference>
<evidence type="ECO:0000313" key="3">
    <source>
        <dbReference type="EMBL" id="PHK03378.1"/>
    </source>
</evidence>
<sequence length="420" mass="47635">MKVLLLNSSDLNGGASRAAYRLHQGLISIGINSQMLVQSQEGTDSTVISPQNQIGKEFSKLRPRFGRLPLKLYPNKKTSEYSASWLPDGIAAKVEKLAPDVINLHFICESYLQIQTIAKFKQPLVWTLHDMWAFTGGCHYNQDCDRYINSCGTCPQLGSNRHWDLSRWQWQSKAKHWKNLDFTIITPSIWLAKVAQSSSLFRSMRVEVIPYGLDTTKYKPINRQIARKQLNLPQDKHLVLFGAVNGTSNYRKGFHLLLPALQSLSKSGWSDRLELVIFGSSQPLNPPEFGFKSCYLGKFNDDVSLALLYAAVDVFIAPSIQDNLPNTVMEALACGTPCVAFNIGGMPDMIEHQRNGYLAQPFEIEDLAQGIAWILEDKERHQKICDRAREKVEKEFPLELQARRYTSLYTSILKTDKSKY</sequence>
<dbReference type="GO" id="GO:0016757">
    <property type="term" value="F:glycosyltransferase activity"/>
    <property type="evidence" value="ECO:0007669"/>
    <property type="project" value="InterPro"/>
</dbReference>
<dbReference type="SUPFAM" id="SSF53756">
    <property type="entry name" value="UDP-Glycosyltransferase/glycogen phosphorylase"/>
    <property type="match status" value="1"/>
</dbReference>
<feature type="domain" description="Glycosyltransferase subfamily 4-like N-terminal" evidence="2">
    <location>
        <begin position="13"/>
        <end position="216"/>
    </location>
</feature>
<evidence type="ECO:0000259" key="2">
    <source>
        <dbReference type="Pfam" id="PF13439"/>
    </source>
</evidence>
<keyword evidence="3" id="KW-0808">Transferase</keyword>
<dbReference type="InterPro" id="IPR050194">
    <property type="entry name" value="Glycosyltransferase_grp1"/>
</dbReference>